<sequence length="279" mass="30240">MVAERNGGLPFDLGAFDLDGTLLRRDLEITDRTLAAMEGLRRRGMRLVVATGRRYESAVEHAETLGFGGEDPVVCYGGSMVRRMDGETLLHRTLSRELGLEVLEWAAGRDLHARIFVDGRVITPPNSPAALRFSKRSEEPGIVVVDSPAEWLAGAQEEPTKLVIVDHPDDVPGWLEDAQEAFRGRLFVTRSLPHYVEVGGLEGTKSTALGFLCERWGIDPGRVLAFGDADNDADMLRFAGCGVAVGPMTAGVREAADEVVPGVDEDGVALYVEKLLGDI</sequence>
<name>A0A6J4R8R9_9ACTN</name>
<dbReference type="InterPro" id="IPR023214">
    <property type="entry name" value="HAD_sf"/>
</dbReference>
<dbReference type="InterPro" id="IPR036412">
    <property type="entry name" value="HAD-like_sf"/>
</dbReference>
<evidence type="ECO:0000313" key="1">
    <source>
        <dbReference type="EMBL" id="CAA9466080.1"/>
    </source>
</evidence>
<dbReference type="SUPFAM" id="SSF56784">
    <property type="entry name" value="HAD-like"/>
    <property type="match status" value="1"/>
</dbReference>
<dbReference type="NCBIfam" id="TIGR01484">
    <property type="entry name" value="HAD-SF-IIB"/>
    <property type="match status" value="1"/>
</dbReference>
<dbReference type="AlphaFoldDB" id="A0A6J4R8R9"/>
<dbReference type="InterPro" id="IPR006379">
    <property type="entry name" value="HAD-SF_hydro_IIB"/>
</dbReference>
<proteinExistence type="predicted"/>
<dbReference type="CDD" id="cd07516">
    <property type="entry name" value="HAD_Pase"/>
    <property type="match status" value="1"/>
</dbReference>
<gene>
    <name evidence="1" type="ORF">AVDCRST_MAG12-318</name>
</gene>
<accession>A0A6J4R8R9</accession>
<dbReference type="PANTHER" id="PTHR10000">
    <property type="entry name" value="PHOSPHOSERINE PHOSPHATASE"/>
    <property type="match status" value="1"/>
</dbReference>
<protein>
    <submittedName>
        <fullName evidence="1">Haloacid dehalogenase-like hydrolase</fullName>
    </submittedName>
</protein>
<dbReference type="SFLD" id="SFLDG01140">
    <property type="entry name" value="C2.B:_Phosphomannomutase_and_P"/>
    <property type="match status" value="1"/>
</dbReference>
<reference evidence="1" key="1">
    <citation type="submission" date="2020-02" db="EMBL/GenBank/DDBJ databases">
        <authorList>
            <person name="Meier V. D."/>
        </authorList>
    </citation>
    <scope>NUCLEOTIDE SEQUENCE</scope>
    <source>
        <strain evidence="1">AVDCRST_MAG12</strain>
    </source>
</reference>
<dbReference type="Gene3D" id="3.40.50.1000">
    <property type="entry name" value="HAD superfamily/HAD-like"/>
    <property type="match status" value="1"/>
</dbReference>
<dbReference type="PANTHER" id="PTHR10000:SF8">
    <property type="entry name" value="HAD SUPERFAMILY HYDROLASE-LIKE, TYPE 3"/>
    <property type="match status" value="1"/>
</dbReference>
<keyword evidence="1" id="KW-0378">Hydrolase</keyword>
<dbReference type="GO" id="GO:0016791">
    <property type="term" value="F:phosphatase activity"/>
    <property type="evidence" value="ECO:0007669"/>
    <property type="project" value="TreeGrafter"/>
</dbReference>
<dbReference type="GO" id="GO:0005829">
    <property type="term" value="C:cytosol"/>
    <property type="evidence" value="ECO:0007669"/>
    <property type="project" value="TreeGrafter"/>
</dbReference>
<dbReference type="SFLD" id="SFLDS00003">
    <property type="entry name" value="Haloacid_Dehalogenase"/>
    <property type="match status" value="1"/>
</dbReference>
<dbReference type="EMBL" id="CADCVK010000048">
    <property type="protein sequence ID" value="CAA9466080.1"/>
    <property type="molecule type" value="Genomic_DNA"/>
</dbReference>
<dbReference type="Pfam" id="PF08282">
    <property type="entry name" value="Hydrolase_3"/>
    <property type="match status" value="1"/>
</dbReference>
<organism evidence="1">
    <name type="scientific">uncultured Rubrobacteraceae bacterium</name>
    <dbReference type="NCBI Taxonomy" id="349277"/>
    <lineage>
        <taxon>Bacteria</taxon>
        <taxon>Bacillati</taxon>
        <taxon>Actinomycetota</taxon>
        <taxon>Rubrobacteria</taxon>
        <taxon>Rubrobacterales</taxon>
        <taxon>Rubrobacteraceae</taxon>
        <taxon>environmental samples</taxon>
    </lineage>
</organism>
<dbReference type="GO" id="GO:0000287">
    <property type="term" value="F:magnesium ion binding"/>
    <property type="evidence" value="ECO:0007669"/>
    <property type="project" value="TreeGrafter"/>
</dbReference>
<dbReference type="Gene3D" id="3.30.1240.10">
    <property type="match status" value="1"/>
</dbReference>
<dbReference type="NCBIfam" id="TIGR00099">
    <property type="entry name" value="Cof-subfamily"/>
    <property type="match status" value="1"/>
</dbReference>
<dbReference type="InterPro" id="IPR000150">
    <property type="entry name" value="Cof"/>
</dbReference>